<dbReference type="InterPro" id="IPR045864">
    <property type="entry name" value="aa-tRNA-synth_II/BPL/LPL"/>
</dbReference>
<dbReference type="Pfam" id="PF18262">
    <property type="entry name" value="PhetRS_B1"/>
    <property type="match status" value="1"/>
</dbReference>
<sequence>MPTISVDKAALFEALGRQYTTEEFDELCFDFGIELDEDTSLTERPIVNGKQEPPQLKIEIPANRYDMLCFEGIQLMLNIFNRRVQAPKYVLKAPSNGQMQTITVKKDTSRIRPYVSGAILRNIKFNQGRYESFIDLQDKLHQNLARQRTLVSIGTHDLDTIKGPFTYEALPPKDIRFVPLNQSKEMNGEELIAFYDKDKHLGRYLHIIRDSPVYPVIYDSNRAVCSLPPIINGNLSKITLDTKNVFIEVTATDKTKLELVINIVVSMFSQYTSEKFTVEPIQVMSEHNGETRQVPDLAPRSTEAEVDYINECCGLSLSPQEICTLLTRMSYAARPSKSDPSLIDVDIPPTRADVLHQADIMEDVCIAYGFNKLPRSFPKVGATIAAPLAINKLSDILRLEAAMAGWAEALPLILCSHDENFSWLNRKDDGETAVRLANPKTAEYQVVRTTLIPGLLKTIRENKHHSIPIKIFEVSDVAFKDGTVERKSRNERHFAAAWYGKTSGFEVVHGLLDRVMAMLKTAFITHEEGLEIKNGKPWGMEYRIQELDDATYFPGHGASIHAKIAGREIVIGSFGILHPTVLEKFELKYPVSVLEFNVEVFL</sequence>
<keyword evidence="11" id="KW-0067">ATP-binding</keyword>
<dbReference type="HOGENOM" id="CLU_020279_2_0_1"/>
<comment type="catalytic activity">
    <reaction evidence="16">
        <text>tRNA(Phe) + L-phenylalanine + ATP = L-phenylalanyl-tRNA(Phe) + AMP + diphosphate + H(+)</text>
        <dbReference type="Rhea" id="RHEA:19413"/>
        <dbReference type="Rhea" id="RHEA-COMP:9668"/>
        <dbReference type="Rhea" id="RHEA-COMP:9699"/>
        <dbReference type="ChEBI" id="CHEBI:15378"/>
        <dbReference type="ChEBI" id="CHEBI:30616"/>
        <dbReference type="ChEBI" id="CHEBI:33019"/>
        <dbReference type="ChEBI" id="CHEBI:58095"/>
        <dbReference type="ChEBI" id="CHEBI:78442"/>
        <dbReference type="ChEBI" id="CHEBI:78531"/>
        <dbReference type="ChEBI" id="CHEBI:456215"/>
        <dbReference type="EC" id="6.1.1.20"/>
    </reaction>
</comment>
<accession>A0A0D2FJ36</accession>
<dbReference type="Gene3D" id="3.30.56.10">
    <property type="match status" value="2"/>
</dbReference>
<dbReference type="SUPFAM" id="SSF56037">
    <property type="entry name" value="PheT/TilS domain"/>
    <property type="match status" value="1"/>
</dbReference>
<evidence type="ECO:0000256" key="14">
    <source>
        <dbReference type="ARBA" id="ARBA00023146"/>
    </source>
</evidence>
<evidence type="ECO:0000256" key="11">
    <source>
        <dbReference type="ARBA" id="ARBA00022840"/>
    </source>
</evidence>
<dbReference type="Gene3D" id="3.30.930.10">
    <property type="entry name" value="Bira Bifunctional Protein, Domain 2"/>
    <property type="match status" value="1"/>
</dbReference>
<evidence type="ECO:0000256" key="3">
    <source>
        <dbReference type="ARBA" id="ARBA00007438"/>
    </source>
</evidence>
<dbReference type="EMBL" id="KN847480">
    <property type="protein sequence ID" value="KIX01977.1"/>
    <property type="molecule type" value="Genomic_DNA"/>
</dbReference>
<dbReference type="Gene3D" id="3.50.40.10">
    <property type="entry name" value="Phenylalanyl-trna Synthetase, Chain B, domain 3"/>
    <property type="match status" value="1"/>
</dbReference>
<dbReference type="FunFam" id="3.30.930.10:FF:000052">
    <property type="entry name" value="Phenylalanyl-tRNA synthetase, beta subunit"/>
    <property type="match status" value="1"/>
</dbReference>
<dbReference type="GO" id="GO:0000287">
    <property type="term" value="F:magnesium ion binding"/>
    <property type="evidence" value="ECO:0007669"/>
    <property type="project" value="InterPro"/>
</dbReference>
<dbReference type="InterPro" id="IPR040659">
    <property type="entry name" value="PhetRS_B1"/>
</dbReference>
<dbReference type="InterPro" id="IPR005147">
    <property type="entry name" value="tRNA_synthase_B5-dom"/>
</dbReference>
<dbReference type="SMART" id="SM00873">
    <property type="entry name" value="B3_4"/>
    <property type="match status" value="1"/>
</dbReference>
<evidence type="ECO:0000256" key="1">
    <source>
        <dbReference type="ARBA" id="ARBA00001946"/>
    </source>
</evidence>
<dbReference type="STRING" id="1442369.A0A0D2FJ36"/>
<dbReference type="PROSITE" id="PS51483">
    <property type="entry name" value="B5"/>
    <property type="match status" value="1"/>
</dbReference>
<dbReference type="PANTHER" id="PTHR10947:SF0">
    <property type="entry name" value="PHENYLALANINE--TRNA LIGASE BETA SUBUNIT"/>
    <property type="match status" value="1"/>
</dbReference>
<comment type="subunit">
    <text evidence="4">Tetramer of two alpha and two beta subunits.</text>
</comment>
<dbReference type="Pfam" id="PF17759">
    <property type="entry name" value="tRNA_synthFbeta"/>
    <property type="match status" value="1"/>
</dbReference>
<dbReference type="SUPFAM" id="SSF46955">
    <property type="entry name" value="Putative DNA-binding domain"/>
    <property type="match status" value="2"/>
</dbReference>
<comment type="similarity">
    <text evidence="3">Belongs to the phenylalanyl-tRNA synthetase beta subunit family. Type 2 subfamily.</text>
</comment>
<evidence type="ECO:0000256" key="5">
    <source>
        <dbReference type="ARBA" id="ARBA00012814"/>
    </source>
</evidence>
<dbReference type="EC" id="6.1.1.20" evidence="5"/>
<dbReference type="PANTHER" id="PTHR10947">
    <property type="entry name" value="PHENYLALANYL-TRNA SYNTHETASE BETA CHAIN AND LEUCINE-RICH REPEAT-CONTAINING PROTEIN 47"/>
    <property type="match status" value="1"/>
</dbReference>
<reference evidence="18 19" key="1">
    <citation type="submission" date="2015-01" db="EMBL/GenBank/DDBJ databases">
        <title>The Genome Sequence of Rhinocladiella mackenzie CBS 650.93.</title>
        <authorList>
            <consortium name="The Broad Institute Genomics Platform"/>
            <person name="Cuomo C."/>
            <person name="de Hoog S."/>
            <person name="Gorbushina A."/>
            <person name="Stielow B."/>
            <person name="Teixiera M."/>
            <person name="Abouelleil A."/>
            <person name="Chapman S.B."/>
            <person name="Priest M."/>
            <person name="Young S.K."/>
            <person name="Wortman J."/>
            <person name="Nusbaum C."/>
            <person name="Birren B."/>
        </authorList>
    </citation>
    <scope>NUCLEOTIDE SEQUENCE [LARGE SCALE GENOMIC DNA]</scope>
    <source>
        <strain evidence="18 19">CBS 650.93</strain>
    </source>
</reference>
<dbReference type="GO" id="GO:0009328">
    <property type="term" value="C:phenylalanine-tRNA ligase complex"/>
    <property type="evidence" value="ECO:0007669"/>
    <property type="project" value="TreeGrafter"/>
</dbReference>
<dbReference type="GO" id="GO:0004826">
    <property type="term" value="F:phenylalanine-tRNA ligase activity"/>
    <property type="evidence" value="ECO:0007669"/>
    <property type="project" value="UniProtKB-EC"/>
</dbReference>
<dbReference type="OrthoDB" id="1698572at2759"/>
<dbReference type="GO" id="GO:0006432">
    <property type="term" value="P:phenylalanyl-tRNA aminoacylation"/>
    <property type="evidence" value="ECO:0007669"/>
    <property type="project" value="InterPro"/>
</dbReference>
<dbReference type="RefSeq" id="XP_013269113.1">
    <property type="nucleotide sequence ID" value="XM_013413659.1"/>
</dbReference>
<dbReference type="InterPro" id="IPR020825">
    <property type="entry name" value="Phe-tRNA_synthase-like_B3/B4"/>
</dbReference>
<proteinExistence type="inferred from homology"/>
<dbReference type="SUPFAM" id="SSF55681">
    <property type="entry name" value="Class II aaRS and biotin synthetases"/>
    <property type="match status" value="1"/>
</dbReference>
<dbReference type="InterPro" id="IPR041616">
    <property type="entry name" value="PheRS_beta_core"/>
</dbReference>
<dbReference type="InterPro" id="IPR005146">
    <property type="entry name" value="B3/B4_tRNA-bd"/>
</dbReference>
<keyword evidence="14" id="KW-0030">Aminoacyl-tRNA synthetase</keyword>
<evidence type="ECO:0000256" key="4">
    <source>
        <dbReference type="ARBA" id="ARBA00011209"/>
    </source>
</evidence>
<protein>
    <recommendedName>
        <fullName evidence="6">Phenylalanine--tRNA ligase beta subunit</fullName>
        <ecNumber evidence="5">6.1.1.20</ecNumber>
    </recommendedName>
    <alternativeName>
        <fullName evidence="15">Phenylalanyl-tRNA synthetase beta subunit</fullName>
    </alternativeName>
</protein>
<dbReference type="NCBIfam" id="TIGR00471">
    <property type="entry name" value="pheT_arch"/>
    <property type="match status" value="1"/>
</dbReference>
<organism evidence="18 19">
    <name type="scientific">Rhinocladiella mackenziei CBS 650.93</name>
    <dbReference type="NCBI Taxonomy" id="1442369"/>
    <lineage>
        <taxon>Eukaryota</taxon>
        <taxon>Fungi</taxon>
        <taxon>Dikarya</taxon>
        <taxon>Ascomycota</taxon>
        <taxon>Pezizomycotina</taxon>
        <taxon>Eurotiomycetes</taxon>
        <taxon>Chaetothyriomycetidae</taxon>
        <taxon>Chaetothyriales</taxon>
        <taxon>Herpotrichiellaceae</taxon>
        <taxon>Rhinocladiella</taxon>
    </lineage>
</organism>
<evidence type="ECO:0000256" key="16">
    <source>
        <dbReference type="ARBA" id="ARBA00049255"/>
    </source>
</evidence>
<keyword evidence="19" id="KW-1185">Reference proteome</keyword>
<evidence type="ECO:0000256" key="2">
    <source>
        <dbReference type="ARBA" id="ARBA00004496"/>
    </source>
</evidence>
<dbReference type="Pfam" id="PF03484">
    <property type="entry name" value="B5"/>
    <property type="match status" value="1"/>
</dbReference>
<keyword evidence="13" id="KW-0648">Protein biosynthesis</keyword>
<evidence type="ECO:0000256" key="8">
    <source>
        <dbReference type="ARBA" id="ARBA00022598"/>
    </source>
</evidence>
<comment type="subcellular location">
    <subcellularLocation>
        <location evidence="2">Cytoplasm</location>
    </subcellularLocation>
</comment>
<gene>
    <name evidence="18" type="ORF">Z518_07916</name>
</gene>
<keyword evidence="9" id="KW-0479">Metal-binding</keyword>
<keyword evidence="8 18" id="KW-0436">Ligase</keyword>
<evidence type="ECO:0000256" key="7">
    <source>
        <dbReference type="ARBA" id="ARBA00022490"/>
    </source>
</evidence>
<evidence type="ECO:0000313" key="19">
    <source>
        <dbReference type="Proteomes" id="UP000053617"/>
    </source>
</evidence>
<dbReference type="GO" id="GO:0005524">
    <property type="term" value="F:ATP binding"/>
    <property type="evidence" value="ECO:0007669"/>
    <property type="project" value="UniProtKB-KW"/>
</dbReference>
<keyword evidence="12" id="KW-0460">Magnesium</keyword>
<dbReference type="InterPro" id="IPR004531">
    <property type="entry name" value="Phe-tRNA-synth_IIc_bsu_arc_euk"/>
</dbReference>
<evidence type="ECO:0000259" key="17">
    <source>
        <dbReference type="PROSITE" id="PS51483"/>
    </source>
</evidence>
<keyword evidence="10" id="KW-0547">Nucleotide-binding</keyword>
<dbReference type="InterPro" id="IPR045060">
    <property type="entry name" value="Phe-tRNA-ligase_IIc_bsu"/>
</dbReference>
<comment type="cofactor">
    <cofactor evidence="1">
        <name>Mg(2+)</name>
        <dbReference type="ChEBI" id="CHEBI:18420"/>
    </cofactor>
</comment>
<dbReference type="GO" id="GO:0003723">
    <property type="term" value="F:RNA binding"/>
    <property type="evidence" value="ECO:0007669"/>
    <property type="project" value="InterPro"/>
</dbReference>
<dbReference type="Proteomes" id="UP000053617">
    <property type="component" value="Unassembled WGS sequence"/>
</dbReference>
<dbReference type="FunFam" id="3.30.56.10:FF:000004">
    <property type="entry name" value="Phenylalanyl-tRNA synthetase, beta subunit"/>
    <property type="match status" value="1"/>
</dbReference>
<dbReference type="VEuPathDB" id="FungiDB:Z518_07916"/>
<evidence type="ECO:0000256" key="13">
    <source>
        <dbReference type="ARBA" id="ARBA00022917"/>
    </source>
</evidence>
<dbReference type="GeneID" id="25295987"/>
<evidence type="ECO:0000313" key="18">
    <source>
        <dbReference type="EMBL" id="KIX01977.1"/>
    </source>
</evidence>
<dbReference type="CDD" id="cd00769">
    <property type="entry name" value="PheRS_beta_core"/>
    <property type="match status" value="1"/>
</dbReference>
<evidence type="ECO:0000256" key="6">
    <source>
        <dbReference type="ARBA" id="ARBA00017032"/>
    </source>
</evidence>
<dbReference type="FunFam" id="3.30.56.10:FF:000006">
    <property type="entry name" value="Phenylalanyl-tRNA synthetase subunit beta"/>
    <property type="match status" value="1"/>
</dbReference>
<evidence type="ECO:0000256" key="15">
    <source>
        <dbReference type="ARBA" id="ARBA00033189"/>
    </source>
</evidence>
<name>A0A0D2FJ36_9EURO</name>
<keyword evidence="7" id="KW-0963">Cytoplasm</keyword>
<evidence type="ECO:0000256" key="9">
    <source>
        <dbReference type="ARBA" id="ARBA00022723"/>
    </source>
</evidence>
<dbReference type="FunFam" id="3.50.40.10:FF:000002">
    <property type="entry name" value="phenylalanine--tRNA ligase beta subunit"/>
    <property type="match status" value="1"/>
</dbReference>
<dbReference type="Pfam" id="PF03483">
    <property type="entry name" value="B3_4"/>
    <property type="match status" value="1"/>
</dbReference>
<dbReference type="AlphaFoldDB" id="A0A0D2FJ36"/>
<dbReference type="SMART" id="SM00874">
    <property type="entry name" value="B5"/>
    <property type="match status" value="1"/>
</dbReference>
<feature type="domain" description="B5" evidence="17">
    <location>
        <begin position="297"/>
        <end position="375"/>
    </location>
</feature>
<dbReference type="InterPro" id="IPR009061">
    <property type="entry name" value="DNA-bd_dom_put_sf"/>
</dbReference>
<evidence type="ECO:0000256" key="12">
    <source>
        <dbReference type="ARBA" id="ARBA00022842"/>
    </source>
</evidence>
<evidence type="ECO:0000256" key="10">
    <source>
        <dbReference type="ARBA" id="ARBA00022741"/>
    </source>
</evidence>